<gene>
    <name evidence="1" type="ORF">L6452_42967</name>
</gene>
<proteinExistence type="predicted"/>
<reference evidence="2" key="1">
    <citation type="journal article" date="2022" name="Mol. Ecol. Resour.">
        <title>The genomes of chicory, endive, great burdock and yacon provide insights into Asteraceae palaeo-polyploidization history and plant inulin production.</title>
        <authorList>
            <person name="Fan W."/>
            <person name="Wang S."/>
            <person name="Wang H."/>
            <person name="Wang A."/>
            <person name="Jiang F."/>
            <person name="Liu H."/>
            <person name="Zhao H."/>
            <person name="Xu D."/>
            <person name="Zhang Y."/>
        </authorList>
    </citation>
    <scope>NUCLEOTIDE SEQUENCE [LARGE SCALE GENOMIC DNA]</scope>
    <source>
        <strain evidence="2">cv. Niubang</strain>
    </source>
</reference>
<dbReference type="Proteomes" id="UP001055879">
    <property type="component" value="Linkage Group LG17"/>
</dbReference>
<comment type="caution">
    <text evidence="1">The sequence shown here is derived from an EMBL/GenBank/DDBJ whole genome shotgun (WGS) entry which is preliminary data.</text>
</comment>
<sequence length="242" mass="26167">MPFLHRQSPFCVFVLTLTFLVLLTSPASSLNCSSHKFAGNNLYANCTDLPTLNSSLHWTYISKNSSLSIAFIAPPPKPDGWIAWAINPTRTGMAGSQALIAFKDVNGSMTVKKYDISSYSSVVEGEISFEVPDSSAEYSHGSMKIYATVKLPETMTEVNHVWQVGGSVRDGTPTKHEFLPANLKAVGKLHLKMADNERSNSTSVGSPIVSPISSPSPSTSSASCNTEMYVYFMLMIGALISN</sequence>
<evidence type="ECO:0000313" key="1">
    <source>
        <dbReference type="EMBL" id="KAI3667897.1"/>
    </source>
</evidence>
<accession>A0ACB8XKB5</accession>
<reference evidence="1 2" key="2">
    <citation type="journal article" date="2022" name="Mol. Ecol. Resour.">
        <title>The genomes of chicory, endive, great burdock and yacon provide insights into Asteraceae paleo-polyploidization history and plant inulin production.</title>
        <authorList>
            <person name="Fan W."/>
            <person name="Wang S."/>
            <person name="Wang H."/>
            <person name="Wang A."/>
            <person name="Jiang F."/>
            <person name="Liu H."/>
            <person name="Zhao H."/>
            <person name="Xu D."/>
            <person name="Zhang Y."/>
        </authorList>
    </citation>
    <scope>NUCLEOTIDE SEQUENCE [LARGE SCALE GENOMIC DNA]</scope>
    <source>
        <strain evidence="2">cv. Niubang</strain>
    </source>
</reference>
<keyword evidence="2" id="KW-1185">Reference proteome</keyword>
<name>A0ACB8XKB5_ARCLA</name>
<dbReference type="EMBL" id="CM042063">
    <property type="protein sequence ID" value="KAI3667897.1"/>
    <property type="molecule type" value="Genomic_DNA"/>
</dbReference>
<evidence type="ECO:0000313" key="2">
    <source>
        <dbReference type="Proteomes" id="UP001055879"/>
    </source>
</evidence>
<protein>
    <submittedName>
        <fullName evidence="1">Uncharacterized protein</fullName>
    </submittedName>
</protein>
<organism evidence="1 2">
    <name type="scientific">Arctium lappa</name>
    <name type="common">Greater burdock</name>
    <name type="synonym">Lappa major</name>
    <dbReference type="NCBI Taxonomy" id="4217"/>
    <lineage>
        <taxon>Eukaryota</taxon>
        <taxon>Viridiplantae</taxon>
        <taxon>Streptophyta</taxon>
        <taxon>Embryophyta</taxon>
        <taxon>Tracheophyta</taxon>
        <taxon>Spermatophyta</taxon>
        <taxon>Magnoliopsida</taxon>
        <taxon>eudicotyledons</taxon>
        <taxon>Gunneridae</taxon>
        <taxon>Pentapetalae</taxon>
        <taxon>asterids</taxon>
        <taxon>campanulids</taxon>
        <taxon>Asterales</taxon>
        <taxon>Asteraceae</taxon>
        <taxon>Carduoideae</taxon>
        <taxon>Cardueae</taxon>
        <taxon>Arctiinae</taxon>
        <taxon>Arctium</taxon>
    </lineage>
</organism>